<keyword evidence="2" id="KW-0479">Metal-binding</keyword>
<sequence>MPDGYQAPVVLPSLPLGASASPRSIFKVQGLDSHRPPLAPANRSPRRPAARPRTTAELEEALAAAAVFPGAPASEPLGSAAQRRSPRRVVSRSRTAEVEEAPAMAATLPGAPPEVSSGSAPPRLPYDSQRRSRVAADQAAPAQPWGEAATAGLVQSARLVRSRYGQVPKSDCAAKVYQRRVHRVRTDPVAPRARTSKGPGGYPSECGSLDGPLMRLRRPHAAKLAPLELQEENSTPSQPSVSFVSLSPDGNVEAHEPDEDPSTERGPSETTSPSVAPSAPAPAPPPPAPPPPAAPPPRHSRRSAEMPLLVATPRKSAELAPLAPRRPSVGFESDADPEAPWSTRAVADRESPSSSTGVSCDRGAGPDSESEAEQGASPPGQRGRSDRRSIATLIRGFTDRDPGPMGQDAQWPPRRPEPPRRLVPQRLGSELALGASAAGAAGTEGVRRQKSVFTWQTEPEEVLWEEIYWKLKDRDVGEVHKDNLSRALDLAGFSYPVSEWIEEIALQITHYSTLGQQEFFQFIEAYSRKQAEHYAAVFYGCDKDKARRLELPELPHIFDCINIDVMAHILRELFAEVCNGERSIDLKGFMKMMELYKLREGFSREEIEGSADFMRVFELFDVDGSDSIDASGFACMLSWLGFSWSNDYDFKRPSLKREVLEVYEAADTTKSGTLNQRELIICMRRMRSLEVEKISRVIRENAIPGSADRIHHDHLTRVLRVLGYTAPDRQAVFECAQDCCSGDVNSGLDMGQVWQVVAQYRNRHGFSAAVKAEIQAAFDACKSEHEADIDQMQVPLLLRQLGFALPLHVQRHITERINVGCTSRIDLESAIRIVRRACEHGLARAQELFDLHKEDDPSGRAVISEEVALEVLDIMGLDAFDGGAAAGCLSPDDLAPSPRERRLTEEGFFRTYARLAEADRRRVQANGSFSSDELRALLDSFNHHDRDGTGIVRNQSLMKMLQRRFPEANDASFRPRLLELMAQVSPDGNGLDFAGFRRLSLLYVEMRERDVLLKESHTIRQTSFTLAEVAELRAVFLSTPGSPDVAKGARRLLSWSELKLLVLGRHQRQRSEGVPPGRGWGNALMAFLQQAMPERAGEDEKAQFDFNEFLVIMQAIADGKLASVL</sequence>
<dbReference type="PANTHER" id="PTHR23048">
    <property type="entry name" value="MYOSIN LIGHT CHAIN 1, 3"/>
    <property type="match status" value="1"/>
</dbReference>
<evidence type="ECO:0000256" key="5">
    <source>
        <dbReference type="SAM" id="MobiDB-lite"/>
    </source>
</evidence>
<evidence type="ECO:0000313" key="7">
    <source>
        <dbReference type="EMBL" id="CAK0792744.1"/>
    </source>
</evidence>
<dbReference type="EMBL" id="CAUYUJ010000825">
    <property type="protein sequence ID" value="CAK0792744.1"/>
    <property type="molecule type" value="Genomic_DNA"/>
</dbReference>
<evidence type="ECO:0000256" key="2">
    <source>
        <dbReference type="ARBA" id="ARBA00022723"/>
    </source>
</evidence>
<feature type="region of interest" description="Disordered" evidence="5">
    <location>
        <begin position="183"/>
        <end position="422"/>
    </location>
</feature>
<feature type="compositionally biased region" description="Pro residues" evidence="5">
    <location>
        <begin position="279"/>
        <end position="297"/>
    </location>
</feature>
<comment type="caution">
    <text evidence="7">The sequence shown here is derived from an EMBL/GenBank/DDBJ whole genome shotgun (WGS) entry which is preliminary data.</text>
</comment>
<dbReference type="InterPro" id="IPR011992">
    <property type="entry name" value="EF-hand-dom_pair"/>
</dbReference>
<feature type="domain" description="EF-hand" evidence="6">
    <location>
        <begin position="608"/>
        <end position="643"/>
    </location>
</feature>
<evidence type="ECO:0000313" key="8">
    <source>
        <dbReference type="Proteomes" id="UP001189429"/>
    </source>
</evidence>
<evidence type="ECO:0000256" key="1">
    <source>
        <dbReference type="ARBA" id="ARBA00020786"/>
    </source>
</evidence>
<dbReference type="SMART" id="SM00054">
    <property type="entry name" value="EFh"/>
    <property type="match status" value="3"/>
</dbReference>
<reference evidence="7" key="1">
    <citation type="submission" date="2023-10" db="EMBL/GenBank/DDBJ databases">
        <authorList>
            <person name="Chen Y."/>
            <person name="Shah S."/>
            <person name="Dougan E. K."/>
            <person name="Thang M."/>
            <person name="Chan C."/>
        </authorList>
    </citation>
    <scope>NUCLEOTIDE SEQUENCE [LARGE SCALE GENOMIC DNA]</scope>
</reference>
<feature type="compositionally biased region" description="Polar residues" evidence="5">
    <location>
        <begin position="232"/>
        <end position="245"/>
    </location>
</feature>
<dbReference type="InterPro" id="IPR050230">
    <property type="entry name" value="CALM/Myosin/TropC-like"/>
</dbReference>
<dbReference type="InterPro" id="IPR002048">
    <property type="entry name" value="EF_hand_dom"/>
</dbReference>
<gene>
    <name evidence="7" type="ORF">PCOR1329_LOCUS3232</name>
</gene>
<dbReference type="Gene3D" id="1.10.238.10">
    <property type="entry name" value="EF-hand"/>
    <property type="match status" value="2"/>
</dbReference>
<name>A0ABN9PQS9_9DINO</name>
<dbReference type="SUPFAM" id="SSF47473">
    <property type="entry name" value="EF-hand"/>
    <property type="match status" value="2"/>
</dbReference>
<evidence type="ECO:0000256" key="4">
    <source>
        <dbReference type="ARBA" id="ARBA00022990"/>
    </source>
</evidence>
<organism evidence="7 8">
    <name type="scientific">Prorocentrum cordatum</name>
    <dbReference type="NCBI Taxonomy" id="2364126"/>
    <lineage>
        <taxon>Eukaryota</taxon>
        <taxon>Sar</taxon>
        <taxon>Alveolata</taxon>
        <taxon>Dinophyceae</taxon>
        <taxon>Prorocentrales</taxon>
        <taxon>Prorocentraceae</taxon>
        <taxon>Prorocentrum</taxon>
    </lineage>
</organism>
<proteinExistence type="predicted"/>
<keyword evidence="4" id="KW-0007">Acetylation</keyword>
<feature type="region of interest" description="Disordered" evidence="5">
    <location>
        <begin position="28"/>
        <end position="55"/>
    </location>
</feature>
<keyword evidence="3" id="KW-0677">Repeat</keyword>
<dbReference type="PANTHER" id="PTHR23048:SF0">
    <property type="entry name" value="CALMODULIN LIKE 3"/>
    <property type="match status" value="1"/>
</dbReference>
<protein>
    <recommendedName>
        <fullName evidence="1">Calmodulin</fullName>
    </recommendedName>
</protein>
<evidence type="ECO:0000256" key="3">
    <source>
        <dbReference type="ARBA" id="ARBA00022737"/>
    </source>
</evidence>
<evidence type="ECO:0000259" key="6">
    <source>
        <dbReference type="PROSITE" id="PS50222"/>
    </source>
</evidence>
<dbReference type="Proteomes" id="UP001189429">
    <property type="component" value="Unassembled WGS sequence"/>
</dbReference>
<accession>A0ABN9PQS9</accession>
<dbReference type="PROSITE" id="PS50222">
    <property type="entry name" value="EF_HAND_2"/>
    <property type="match status" value="1"/>
</dbReference>
<keyword evidence="8" id="KW-1185">Reference proteome</keyword>
<feature type="region of interest" description="Disordered" evidence="5">
    <location>
        <begin position="67"/>
        <end position="145"/>
    </location>
</feature>